<dbReference type="GO" id="GO:0005737">
    <property type="term" value="C:cytoplasm"/>
    <property type="evidence" value="ECO:0007669"/>
    <property type="project" value="TreeGrafter"/>
</dbReference>
<dbReference type="Proteomes" id="UP000037891">
    <property type="component" value="Unassembled WGS sequence"/>
</dbReference>
<comment type="catalytic activity">
    <reaction evidence="8">
        <text>a methylated nucleobase within DNA + 2-oxoglutarate + O2 = a nucleobase within DNA + formaldehyde + succinate + CO2</text>
        <dbReference type="Rhea" id="RHEA:30299"/>
        <dbReference type="Rhea" id="RHEA-COMP:12192"/>
        <dbReference type="Rhea" id="RHEA-COMP:12193"/>
        <dbReference type="ChEBI" id="CHEBI:15379"/>
        <dbReference type="ChEBI" id="CHEBI:16526"/>
        <dbReference type="ChEBI" id="CHEBI:16810"/>
        <dbReference type="ChEBI" id="CHEBI:16842"/>
        <dbReference type="ChEBI" id="CHEBI:30031"/>
        <dbReference type="ChEBI" id="CHEBI:32875"/>
        <dbReference type="ChEBI" id="CHEBI:64428"/>
        <dbReference type="EC" id="1.14.11.33"/>
    </reaction>
</comment>
<feature type="domain" description="Fe2OG dioxygenase" evidence="16">
    <location>
        <begin position="125"/>
        <end position="225"/>
    </location>
</feature>
<evidence type="ECO:0000256" key="9">
    <source>
        <dbReference type="ARBA" id="ARBA00055649"/>
    </source>
</evidence>
<dbReference type="EC" id="1.14.11.33" evidence="10"/>
<dbReference type="InterPro" id="IPR037151">
    <property type="entry name" value="AlkB-like_sf"/>
</dbReference>
<keyword evidence="2 14" id="KW-0479">Metal-binding</keyword>
<sequence>MQRKGATPANLDLFAEQTPQPRRNEQIGPGSWLLSGFALEVMVPLLAALEETVAQSPFRHMQTPSGLNMSAALSSCGQLGWITDRHGYRYSATDPQNGRPWPAMPDVFMQLAQNAARAAGYPGFIPDACLINRYIPGAKMSLHQDRNEHDHQWPVVSVSLGIPAIFQFGGMLRSDKPQRISLFHGDVVVWGGEDRLRFHGILPVKQAGHPLLGEQRINLTFRKAGRHD</sequence>
<keyword evidence="5" id="KW-0560">Oxidoreductase</keyword>
<dbReference type="SUPFAM" id="SSF51197">
    <property type="entry name" value="Clavaminate synthase-like"/>
    <property type="match status" value="1"/>
</dbReference>
<dbReference type="GO" id="GO:0035515">
    <property type="term" value="F:oxidative RNA demethylase activity"/>
    <property type="evidence" value="ECO:0007669"/>
    <property type="project" value="TreeGrafter"/>
</dbReference>
<proteinExistence type="inferred from homology"/>
<dbReference type="NCBIfam" id="NF011930">
    <property type="entry name" value="PRK15401.1"/>
    <property type="match status" value="1"/>
</dbReference>
<dbReference type="GO" id="GO:0008198">
    <property type="term" value="F:ferrous iron binding"/>
    <property type="evidence" value="ECO:0007669"/>
    <property type="project" value="TreeGrafter"/>
</dbReference>
<dbReference type="AlphaFoldDB" id="A0A0N0GGS9"/>
<dbReference type="EMBL" id="LGLN01000032">
    <property type="protein sequence ID" value="KPC33590.1"/>
    <property type="molecule type" value="Genomic_DNA"/>
</dbReference>
<name>A0A0N0GGS9_PSESX</name>
<dbReference type="InterPro" id="IPR004574">
    <property type="entry name" value="Alkb"/>
</dbReference>
<feature type="binding site" evidence="14">
    <location>
        <position position="143"/>
    </location>
    <ligand>
        <name>Fe cation</name>
        <dbReference type="ChEBI" id="CHEBI:24875"/>
        <note>catalytic</note>
    </ligand>
</feature>
<evidence type="ECO:0000256" key="10">
    <source>
        <dbReference type="ARBA" id="ARBA00066725"/>
    </source>
</evidence>
<keyword evidence="4 17" id="KW-0223">Dioxygenase</keyword>
<dbReference type="Pfam" id="PF13532">
    <property type="entry name" value="2OG-FeII_Oxy_2"/>
    <property type="match status" value="1"/>
</dbReference>
<evidence type="ECO:0000256" key="11">
    <source>
        <dbReference type="ARBA" id="ARBA00072243"/>
    </source>
</evidence>
<keyword evidence="7" id="KW-0234">DNA repair</keyword>
<evidence type="ECO:0000313" key="18">
    <source>
        <dbReference type="Proteomes" id="UP000037891"/>
    </source>
</evidence>
<evidence type="ECO:0000256" key="7">
    <source>
        <dbReference type="ARBA" id="ARBA00023204"/>
    </source>
</evidence>
<dbReference type="FunFam" id="2.60.120.590:FF:000005">
    <property type="entry name" value="Alpha-ketoglutarate-dependent dioxygenase AlkB"/>
    <property type="match status" value="1"/>
</dbReference>
<dbReference type="PANTHER" id="PTHR16557:SF2">
    <property type="entry name" value="NUCLEIC ACID DIOXYGENASE ALKBH1"/>
    <property type="match status" value="1"/>
</dbReference>
<dbReference type="GO" id="GO:0035516">
    <property type="term" value="F:broad specificity oxidative DNA demethylase activity"/>
    <property type="evidence" value="ECO:0007669"/>
    <property type="project" value="UniProtKB-EC"/>
</dbReference>
<keyword evidence="6 14" id="KW-0408">Iron</keyword>
<dbReference type="GO" id="GO:0006281">
    <property type="term" value="P:DNA repair"/>
    <property type="evidence" value="ECO:0007669"/>
    <property type="project" value="UniProtKB-KW"/>
</dbReference>
<feature type="binding site" evidence="14">
    <location>
        <position position="199"/>
    </location>
    <ligand>
        <name>Fe cation</name>
        <dbReference type="ChEBI" id="CHEBI:24875"/>
        <note>catalytic</note>
    </ligand>
</feature>
<comment type="function">
    <text evidence="9">Dioxygenase that repairs alkylated DNA and RNA containing 3-methylcytosine or 1-methyladenine by oxidative demethylation. Has highest activity towards 3-methylcytosine. Has lower activity towards alkylated DNA containing ethenoadenine, and no detectable activity towards 1-methylguanine or 3-methylthymine. Accepts double-stranded and single-stranded substrates. Requires molecular oxygen, alpha-ketoglutarate and iron. Provides extensive resistance to alkylating agents such as MMS and DMS (SN2 agents), but not to MMNG and MNU (SN1 agents).</text>
</comment>
<feature type="region of interest" description="Disordered" evidence="15">
    <location>
        <begin position="1"/>
        <end position="27"/>
    </location>
</feature>
<keyword evidence="3" id="KW-0227">DNA damage</keyword>
<gene>
    <name evidence="17" type="ORF">ABJ99_0730</name>
</gene>
<dbReference type="RefSeq" id="WP_054084983.1">
    <property type="nucleotide sequence ID" value="NZ_LGLN01000032.1"/>
</dbReference>
<evidence type="ECO:0000256" key="3">
    <source>
        <dbReference type="ARBA" id="ARBA00022763"/>
    </source>
</evidence>
<comment type="caution">
    <text evidence="17">The sequence shown here is derived from an EMBL/GenBank/DDBJ whole genome shotgun (WGS) entry which is preliminary data.</text>
</comment>
<evidence type="ECO:0000313" key="17">
    <source>
        <dbReference type="EMBL" id="KPC33590.1"/>
    </source>
</evidence>
<evidence type="ECO:0000256" key="6">
    <source>
        <dbReference type="ARBA" id="ARBA00023004"/>
    </source>
</evidence>
<accession>A0A0N0GGS9</accession>
<evidence type="ECO:0000256" key="2">
    <source>
        <dbReference type="ARBA" id="ARBA00022723"/>
    </source>
</evidence>
<evidence type="ECO:0000256" key="8">
    <source>
        <dbReference type="ARBA" id="ARBA00050106"/>
    </source>
</evidence>
<evidence type="ECO:0000256" key="13">
    <source>
        <dbReference type="ARBA" id="ARBA00082512"/>
    </source>
</evidence>
<comment type="similarity">
    <text evidence="1">Belongs to the alkB family.</text>
</comment>
<evidence type="ECO:0000256" key="5">
    <source>
        <dbReference type="ARBA" id="ARBA00023002"/>
    </source>
</evidence>
<evidence type="ECO:0000256" key="14">
    <source>
        <dbReference type="PIRSR" id="PIRSR604574-2"/>
    </source>
</evidence>
<dbReference type="Gene3D" id="2.60.120.590">
    <property type="entry name" value="Alpha-ketoglutarate-dependent dioxygenase AlkB-like"/>
    <property type="match status" value="1"/>
</dbReference>
<protein>
    <recommendedName>
        <fullName evidence="11">Alpha-ketoglutarate-dependent dioxygenase AlkB</fullName>
        <ecNumber evidence="10">1.14.11.33</ecNumber>
    </recommendedName>
    <alternativeName>
        <fullName evidence="12">Alkylated DNA repair protein AlkB</fullName>
    </alternativeName>
    <alternativeName>
        <fullName evidence="13">DNA oxidative demethylase AlkB</fullName>
    </alternativeName>
</protein>
<feature type="binding site" evidence="14">
    <location>
        <position position="145"/>
    </location>
    <ligand>
        <name>Fe cation</name>
        <dbReference type="ChEBI" id="CHEBI:24875"/>
        <note>catalytic</note>
    </ligand>
</feature>
<comment type="cofactor">
    <cofactor evidence="14">
        <name>Fe(2+)</name>
        <dbReference type="ChEBI" id="CHEBI:29033"/>
    </cofactor>
    <text evidence="14">Binds 1 Fe(2+) ion per subunit.</text>
</comment>
<evidence type="ECO:0000256" key="15">
    <source>
        <dbReference type="SAM" id="MobiDB-lite"/>
    </source>
</evidence>
<evidence type="ECO:0000259" key="16">
    <source>
        <dbReference type="PROSITE" id="PS51471"/>
    </source>
</evidence>
<dbReference type="InterPro" id="IPR027450">
    <property type="entry name" value="AlkB-like"/>
</dbReference>
<dbReference type="PANTHER" id="PTHR16557">
    <property type="entry name" value="ALKYLATED DNA REPAIR PROTEIN ALKB-RELATED"/>
    <property type="match status" value="1"/>
</dbReference>
<dbReference type="PATRIC" id="fig|81035.3.peg.789"/>
<evidence type="ECO:0000256" key="1">
    <source>
        <dbReference type="ARBA" id="ARBA00007879"/>
    </source>
</evidence>
<organism evidence="17 18">
    <name type="scientific">Pseudomonas syringae pv. cilantro</name>
    <dbReference type="NCBI Taxonomy" id="81035"/>
    <lineage>
        <taxon>Bacteria</taxon>
        <taxon>Pseudomonadati</taxon>
        <taxon>Pseudomonadota</taxon>
        <taxon>Gammaproteobacteria</taxon>
        <taxon>Pseudomonadales</taxon>
        <taxon>Pseudomonadaceae</taxon>
        <taxon>Pseudomonas</taxon>
        <taxon>Pseudomonas syringae</taxon>
    </lineage>
</organism>
<evidence type="ECO:0000256" key="4">
    <source>
        <dbReference type="ARBA" id="ARBA00022964"/>
    </source>
</evidence>
<reference evidence="17 18" key="2">
    <citation type="submission" date="2015-10" db="EMBL/GenBank/DDBJ databases">
        <title>Comparative genomics and high-throughput reverse genetic screens identify a new phytobacterial MAMP and an Arabidopsis receptor required for immune elicitation.</title>
        <authorList>
            <person name="Mott G.A."/>
            <person name="Thakur S."/>
            <person name="Wang P.W."/>
            <person name="Desveaux D."/>
            <person name="Guttman D.S."/>
        </authorList>
    </citation>
    <scope>NUCLEOTIDE SEQUENCE [LARGE SCALE GENOMIC DNA]</scope>
    <source>
        <strain evidence="17 18">0788_9</strain>
    </source>
</reference>
<dbReference type="PROSITE" id="PS51471">
    <property type="entry name" value="FE2OG_OXY"/>
    <property type="match status" value="1"/>
</dbReference>
<dbReference type="GO" id="GO:0035513">
    <property type="term" value="P:oxidative RNA demethylation"/>
    <property type="evidence" value="ECO:0007669"/>
    <property type="project" value="TreeGrafter"/>
</dbReference>
<reference evidence="17 18" key="1">
    <citation type="submission" date="2015-07" db="EMBL/GenBank/DDBJ databases">
        <authorList>
            <person name="Noorani M."/>
        </authorList>
    </citation>
    <scope>NUCLEOTIDE SEQUENCE [LARGE SCALE GENOMIC DNA]</scope>
    <source>
        <strain evidence="17 18">0788_9</strain>
    </source>
</reference>
<evidence type="ECO:0000256" key="12">
    <source>
        <dbReference type="ARBA" id="ARBA00080712"/>
    </source>
</evidence>
<dbReference type="InterPro" id="IPR005123">
    <property type="entry name" value="Oxoglu/Fe-dep_dioxygenase_dom"/>
</dbReference>